<accession>A0A8H4XJS0</accession>
<organism evidence="2 3">
    <name type="scientific">Fusarium zealandicum</name>
    <dbReference type="NCBI Taxonomy" id="1053134"/>
    <lineage>
        <taxon>Eukaryota</taxon>
        <taxon>Fungi</taxon>
        <taxon>Dikarya</taxon>
        <taxon>Ascomycota</taxon>
        <taxon>Pezizomycotina</taxon>
        <taxon>Sordariomycetes</taxon>
        <taxon>Hypocreomycetidae</taxon>
        <taxon>Hypocreales</taxon>
        <taxon>Nectriaceae</taxon>
        <taxon>Fusarium</taxon>
        <taxon>Fusarium staphyleae species complex</taxon>
    </lineage>
</organism>
<dbReference type="InterPro" id="IPR013096">
    <property type="entry name" value="Cupin_2"/>
</dbReference>
<reference evidence="2" key="2">
    <citation type="submission" date="2020-05" db="EMBL/GenBank/DDBJ databases">
        <authorList>
            <person name="Kim H.-S."/>
            <person name="Proctor R.H."/>
            <person name="Brown D.W."/>
        </authorList>
    </citation>
    <scope>NUCLEOTIDE SEQUENCE</scope>
    <source>
        <strain evidence="2">NRRL 22465</strain>
    </source>
</reference>
<dbReference type="SUPFAM" id="SSF51182">
    <property type="entry name" value="RmlC-like cupins"/>
    <property type="match status" value="1"/>
</dbReference>
<dbReference type="InterPro" id="IPR011051">
    <property type="entry name" value="RmlC_Cupin_sf"/>
</dbReference>
<evidence type="ECO:0000313" key="2">
    <source>
        <dbReference type="EMBL" id="KAF4978096.1"/>
    </source>
</evidence>
<dbReference type="InterPro" id="IPR047142">
    <property type="entry name" value="OryJ/VirC-like"/>
</dbReference>
<feature type="domain" description="Cupin type-2" evidence="1">
    <location>
        <begin position="85"/>
        <end position="152"/>
    </location>
</feature>
<dbReference type="EMBL" id="JABEYC010000396">
    <property type="protein sequence ID" value="KAF4978096.1"/>
    <property type="molecule type" value="Genomic_DNA"/>
</dbReference>
<keyword evidence="3" id="KW-1185">Reference proteome</keyword>
<dbReference type="AlphaFoldDB" id="A0A8H4XJS0"/>
<protein>
    <recommendedName>
        <fullName evidence="1">Cupin type-2 domain-containing protein</fullName>
    </recommendedName>
</protein>
<dbReference type="PANTHER" id="PTHR36156">
    <property type="entry name" value="SLR2101 PROTEIN"/>
    <property type="match status" value="1"/>
</dbReference>
<gene>
    <name evidence="2" type="ORF">FZEAL_5486</name>
</gene>
<dbReference type="OrthoDB" id="5840532at2759"/>
<reference evidence="2" key="1">
    <citation type="journal article" date="2020" name="BMC Genomics">
        <title>Correction to: Identification and distribution of gene clusters required for synthesis of sphingolipid metabolism inhibitors in diverse species of the filamentous fungus Fusarium.</title>
        <authorList>
            <person name="Kim H.S."/>
            <person name="Lohmar J.M."/>
            <person name="Busman M."/>
            <person name="Brown D.W."/>
            <person name="Naumann T.A."/>
            <person name="Divon H.H."/>
            <person name="Lysoe E."/>
            <person name="Uhlig S."/>
            <person name="Proctor R.H."/>
        </authorList>
    </citation>
    <scope>NUCLEOTIDE SEQUENCE</scope>
    <source>
        <strain evidence="2">NRRL 22465</strain>
    </source>
</reference>
<evidence type="ECO:0000313" key="3">
    <source>
        <dbReference type="Proteomes" id="UP000635477"/>
    </source>
</evidence>
<dbReference type="PANTHER" id="PTHR36156:SF2">
    <property type="entry name" value="CUPIN TYPE-2 DOMAIN-CONTAINING PROTEIN"/>
    <property type="match status" value="1"/>
</dbReference>
<name>A0A8H4XJS0_9HYPO</name>
<dbReference type="CDD" id="cd02231">
    <property type="entry name" value="cupin_BLL6423-like"/>
    <property type="match status" value="1"/>
</dbReference>
<sequence>MPSEPAPLPPVKRYITTHDAKGNAVWDDSIPLEVQEQRNGGFSVHSSYIHLDNAHSLEDDHDLKAYRENPFDKDLAPESGSSLRIVDVWPGFPALMHRTASLDYGIVVEGEVDCVLDNGATKTFRRGDIIVQRGTNHAWKNSGTEVARICFVLVPTAPIKVQGKELEVHGYADLGKIAEEASNAV</sequence>
<dbReference type="Proteomes" id="UP000635477">
    <property type="component" value="Unassembled WGS sequence"/>
</dbReference>
<dbReference type="InterPro" id="IPR014710">
    <property type="entry name" value="RmlC-like_jellyroll"/>
</dbReference>
<evidence type="ECO:0000259" key="1">
    <source>
        <dbReference type="Pfam" id="PF07883"/>
    </source>
</evidence>
<dbReference type="Pfam" id="PF07883">
    <property type="entry name" value="Cupin_2"/>
    <property type="match status" value="1"/>
</dbReference>
<dbReference type="Gene3D" id="2.60.120.10">
    <property type="entry name" value="Jelly Rolls"/>
    <property type="match status" value="1"/>
</dbReference>
<comment type="caution">
    <text evidence="2">The sequence shown here is derived from an EMBL/GenBank/DDBJ whole genome shotgun (WGS) entry which is preliminary data.</text>
</comment>
<proteinExistence type="predicted"/>